<evidence type="ECO:0008006" key="2">
    <source>
        <dbReference type="Google" id="ProtNLM"/>
    </source>
</evidence>
<reference evidence="1" key="1">
    <citation type="submission" date="2023-04" db="EMBL/GenBank/DDBJ databases">
        <title>Characterization and analysis of the complete genome of Gordonia rubripertincta 112, the degrader of aromatic and aliphatic compounds.</title>
        <authorList>
            <person name="Frantsuzova E."/>
            <person name="Bogun A."/>
            <person name="Delegan Y."/>
        </authorList>
    </citation>
    <scope>NUCLEOTIDE SEQUENCE</scope>
    <source>
        <strain evidence="1">112</strain>
        <plasmid evidence="1">p1517_part_1</plasmid>
    </source>
</reference>
<protein>
    <recommendedName>
        <fullName evidence="2">Antitoxin VbhA domain-containing protein</fullName>
    </recommendedName>
</protein>
<geneLocation type="plasmid" evidence="1">
    <name>p1517_part_1</name>
</geneLocation>
<name>A0AAW6RAK2_GORRU</name>
<gene>
    <name evidence="1" type="ORF">QBL07_19195</name>
</gene>
<comment type="caution">
    <text evidence="1">The sequence shown here is derived from an EMBL/GenBank/DDBJ whole genome shotgun (WGS) entry which is preliminary data.</text>
</comment>
<evidence type="ECO:0000313" key="1">
    <source>
        <dbReference type="EMBL" id="MDG6782948.1"/>
    </source>
</evidence>
<dbReference type="RefSeq" id="WP_269554768.1">
    <property type="nucleotide sequence ID" value="NZ_CP178555.1"/>
</dbReference>
<accession>A0AAW6RAK2</accession>
<dbReference type="AlphaFoldDB" id="A0AAW6RAK2"/>
<proteinExistence type="predicted"/>
<dbReference type="EMBL" id="JARUXG010000015">
    <property type="protein sequence ID" value="MDG6782948.1"/>
    <property type="molecule type" value="Genomic_DNA"/>
</dbReference>
<keyword evidence="1" id="KW-0614">Plasmid</keyword>
<sequence length="64" mass="7034">MAAPHTRQARTEDEVLAAATAGHVMAGMPPTAADVDAARRVLRGESSVEEELAQMRDEFRRRRS</sequence>
<organism evidence="1">
    <name type="scientific">Gordonia rubripertincta</name>
    <name type="common">Rhodococcus corallinus</name>
    <dbReference type="NCBI Taxonomy" id="36822"/>
    <lineage>
        <taxon>Bacteria</taxon>
        <taxon>Bacillati</taxon>
        <taxon>Actinomycetota</taxon>
        <taxon>Actinomycetes</taxon>
        <taxon>Mycobacteriales</taxon>
        <taxon>Gordoniaceae</taxon>
        <taxon>Gordonia</taxon>
    </lineage>
</organism>